<dbReference type="InterPro" id="IPR018247">
    <property type="entry name" value="EF_Hand_1_Ca_BS"/>
</dbReference>
<keyword evidence="2" id="KW-0812">Transmembrane</keyword>
<accession>A0A5C5Z5K3</accession>
<keyword evidence="2" id="KW-0472">Membrane</keyword>
<reference evidence="4 5" key="1">
    <citation type="submission" date="2019-02" db="EMBL/GenBank/DDBJ databases">
        <title>Deep-cultivation of Planctomycetes and their phenomic and genomic characterization uncovers novel biology.</title>
        <authorList>
            <person name="Wiegand S."/>
            <person name="Jogler M."/>
            <person name="Boedeker C."/>
            <person name="Pinto D."/>
            <person name="Vollmers J."/>
            <person name="Rivas-Marin E."/>
            <person name="Kohn T."/>
            <person name="Peeters S.H."/>
            <person name="Heuer A."/>
            <person name="Rast P."/>
            <person name="Oberbeckmann S."/>
            <person name="Bunk B."/>
            <person name="Jeske O."/>
            <person name="Meyerdierks A."/>
            <person name="Storesund J.E."/>
            <person name="Kallscheuer N."/>
            <person name="Luecker S."/>
            <person name="Lage O.M."/>
            <person name="Pohl T."/>
            <person name="Merkel B.J."/>
            <person name="Hornburger P."/>
            <person name="Mueller R.-W."/>
            <person name="Bruemmer F."/>
            <person name="Labrenz M."/>
            <person name="Spormann A.M."/>
            <person name="Op Den Camp H."/>
            <person name="Overmann J."/>
            <person name="Amann R."/>
            <person name="Jetten M.S.M."/>
            <person name="Mascher T."/>
            <person name="Medema M.H."/>
            <person name="Devos D.P."/>
            <person name="Kaster A.-K."/>
            <person name="Ovreas L."/>
            <person name="Rohde M."/>
            <person name="Galperin M.Y."/>
            <person name="Jogler C."/>
        </authorList>
    </citation>
    <scope>NUCLEOTIDE SEQUENCE [LARGE SCALE GENOMIC DNA]</scope>
    <source>
        <strain evidence="4 5">CA13</strain>
    </source>
</reference>
<comment type="caution">
    <text evidence="4">The sequence shown here is derived from an EMBL/GenBank/DDBJ whole genome shotgun (WGS) entry which is preliminary data.</text>
</comment>
<dbReference type="SMART" id="SM00327">
    <property type="entry name" value="VWA"/>
    <property type="match status" value="1"/>
</dbReference>
<keyword evidence="2" id="KW-1133">Transmembrane helix</keyword>
<organism evidence="4 5">
    <name type="scientific">Novipirellula herctigrandis</name>
    <dbReference type="NCBI Taxonomy" id="2527986"/>
    <lineage>
        <taxon>Bacteria</taxon>
        <taxon>Pseudomonadati</taxon>
        <taxon>Planctomycetota</taxon>
        <taxon>Planctomycetia</taxon>
        <taxon>Pirellulales</taxon>
        <taxon>Pirellulaceae</taxon>
        <taxon>Novipirellula</taxon>
    </lineage>
</organism>
<dbReference type="CDD" id="cd00198">
    <property type="entry name" value="vWFA"/>
    <property type="match status" value="1"/>
</dbReference>
<dbReference type="Proteomes" id="UP000315010">
    <property type="component" value="Unassembled WGS sequence"/>
</dbReference>
<gene>
    <name evidence="4" type="ORF">CA13_38080</name>
</gene>
<dbReference type="EMBL" id="SJPJ01000001">
    <property type="protein sequence ID" value="TWT82346.1"/>
    <property type="molecule type" value="Genomic_DNA"/>
</dbReference>
<proteinExistence type="predicted"/>
<dbReference type="Gene3D" id="3.40.50.410">
    <property type="entry name" value="von Willebrand factor, type A domain"/>
    <property type="match status" value="1"/>
</dbReference>
<protein>
    <submittedName>
        <fullName evidence="4">von Willebrand factor type A domain protein</fullName>
    </submittedName>
</protein>
<sequence>MRDSHSPTPRASWRKSARSVTPAAEAGEFGSRGRQRRHLLFRVSALVTLAIGMTIILAWVLRLRPDRDVPLIVAAVSQSAPRLGSDPLSIPPNPFGKEDARWFRAWFNREANQHVEFLSTVDEQTGPMEKAGDQLIKSITTHLASAVAGGPRGDMITVFVTAQGLVHEGEPYLIVGDSQPGDASTWVSVESLLKSIIGKLKKDNRVVLFLDATRGGTIWDWGKLDDSFTDRVDKVVTRESEGRIAVIVSSSEGQRSWWDPRRGRSLFAKAIIQSLTGSGDTNEDGYITVGEVAADIRRQVSTDAQAIWDARQHPVLLSKQAADWRLIQKPDKMPSPNFAVVDADRLSGVFDEIDELWDQHNAIAKTPHPPLATNPLAWSVLEKQLTRLDQLALAGQAYEEERKTLQANCNKLLGEFKSGSPRIPNKSALPELRLVDYFYSEPEPDSFEQPTNQALTELAAAWAKDPTPETNELGPELGEEQVTRMLWTWLIDKQFEPGSLAAAASLLDRVMVNPNQPARFVETHLIRLLTAPDISNIRGDRAVAILQSHRASREAAFTKDLRASFWTRNAMSNLDRQRMMFCDAALAHAESGGAETKLSVLSMDDYPELRDRGQKISDAYRLRDQMFHDIPRMAETLLADVGAFEDKEKGGNSAALILAATDAVRCLAARLRLVDAEDNVGFISNSPINEISRAKADAEAAMQRLNLRLSERVDVVSGTKASDESGLRQAVSLLQGSGVSIAAQRRRIHQRLVELIGQDQADLTISQNATGGSVPSEPDDQWIENLNRSIRIQDQHPWVYWLTQTKELTCAPSGTVALADGEQPPLSESFDSQGTTLRKSIVDLVARDFGDVTLQPDKLSKQGVRLSLVRNDVEELETNLRCQTVMLSHRPKAMEDAVEQRFSLDMQLFVMEQAARTLREFWCEARANEQPFFAQASERLLRVQSFKPFSTKLEKVDLLAQLTESKSAVKDLSTLTARPAQQTEQRPLLQQVAGRSVAFQLARPQVLPSGQVSVWTDQDSKLLSLNDSIDKPLNTPFMIAKELSTLDNTFPVQSFFRGLRRRGGLTVRIPRNPRTVLFQLPNYGPPLAIVQADEKHAEKIVLVFDCSGSMKGSRLNEALAAVKKFLLSLPNDYSIGLVLFGHRYGWVQNGEYMVKDSRDSNKWKVFTVRGGQKVGLASLRVDDRVANHNPNFDVEAKVDLGPLNQGHLQRLIAELDDLSAVGVTPTYQGINKAYEMFGGLEGRIIVLTDGKPQLSGGFDTTPFRQQAMANFARSKDISLSIVNFANQDPQADLKLAFPGCVSNAKDAAELTNLLQDTSYRPRVAWKRDGKIQSDEVEFGSTVVLDRWPPTGQGHIAGQPVRPAERYEIEARGRSEDETASTVVHVEGGEAFELQLRDGKLLHAPFPRRLHVFSELDLDGADQNRYSVIALPPNVNNNRELTLKLVVENQSPQMFTPRPSDAWIDLVGFDAQRRRKIHYSISQPQYESSRGVPMLICNVDDWPDWASNVQIEAWFRFGDPEAVRKSLPLQSQDSVKLESIPGVSFRIERTRDPKFELTVTETYTDSAPEGGLRLLADPLPDQQVTRSYQKEGVVQRVFQYEQPPENLRVFVTKRSEITDLAPLHGRGSIAISGR</sequence>
<evidence type="ECO:0000256" key="2">
    <source>
        <dbReference type="SAM" id="Phobius"/>
    </source>
</evidence>
<evidence type="ECO:0000256" key="1">
    <source>
        <dbReference type="SAM" id="Coils"/>
    </source>
</evidence>
<feature type="domain" description="VWFA" evidence="3">
    <location>
        <begin position="1096"/>
        <end position="1315"/>
    </location>
</feature>
<feature type="coiled-coil region" evidence="1">
    <location>
        <begin position="388"/>
        <end position="415"/>
    </location>
</feature>
<evidence type="ECO:0000313" key="4">
    <source>
        <dbReference type="EMBL" id="TWT82346.1"/>
    </source>
</evidence>
<name>A0A5C5Z5K3_9BACT</name>
<keyword evidence="5" id="KW-1185">Reference proteome</keyword>
<evidence type="ECO:0000313" key="5">
    <source>
        <dbReference type="Proteomes" id="UP000315010"/>
    </source>
</evidence>
<evidence type="ECO:0000259" key="3">
    <source>
        <dbReference type="SMART" id="SM00327"/>
    </source>
</evidence>
<keyword evidence="1" id="KW-0175">Coiled coil</keyword>
<dbReference type="SUPFAM" id="SSF53300">
    <property type="entry name" value="vWA-like"/>
    <property type="match status" value="1"/>
</dbReference>
<feature type="transmembrane region" description="Helical" evidence="2">
    <location>
        <begin position="39"/>
        <end position="61"/>
    </location>
</feature>
<dbReference type="InterPro" id="IPR036465">
    <property type="entry name" value="vWFA_dom_sf"/>
</dbReference>
<dbReference type="OrthoDB" id="218747at2"/>
<dbReference type="PROSITE" id="PS00018">
    <property type="entry name" value="EF_HAND_1"/>
    <property type="match status" value="1"/>
</dbReference>
<dbReference type="InterPro" id="IPR002035">
    <property type="entry name" value="VWF_A"/>
</dbReference>
<dbReference type="RefSeq" id="WP_146398798.1">
    <property type="nucleotide sequence ID" value="NZ_SJPJ01000001.1"/>
</dbReference>